<name>A0ABP7DP27_9ACTN</name>
<dbReference type="EMBL" id="BAAAYX010000010">
    <property type="protein sequence ID" value="GAA3707154.1"/>
    <property type="molecule type" value="Genomic_DNA"/>
</dbReference>
<organism evidence="2 3">
    <name type="scientific">Microlunatus aurantiacus</name>
    <dbReference type="NCBI Taxonomy" id="446786"/>
    <lineage>
        <taxon>Bacteria</taxon>
        <taxon>Bacillati</taxon>
        <taxon>Actinomycetota</taxon>
        <taxon>Actinomycetes</taxon>
        <taxon>Propionibacteriales</taxon>
        <taxon>Propionibacteriaceae</taxon>
        <taxon>Microlunatus</taxon>
    </lineage>
</organism>
<feature type="transmembrane region" description="Helical" evidence="1">
    <location>
        <begin position="62"/>
        <end position="82"/>
    </location>
</feature>
<keyword evidence="3" id="KW-1185">Reference proteome</keyword>
<keyword evidence="1" id="KW-1133">Transmembrane helix</keyword>
<evidence type="ECO:0000313" key="2">
    <source>
        <dbReference type="EMBL" id="GAA3707154.1"/>
    </source>
</evidence>
<comment type="caution">
    <text evidence="2">The sequence shown here is derived from an EMBL/GenBank/DDBJ whole genome shotgun (WGS) entry which is preliminary data.</text>
</comment>
<gene>
    <name evidence="2" type="ORF">GCM10022204_26370</name>
</gene>
<dbReference type="Proteomes" id="UP001500051">
    <property type="component" value="Unassembled WGS sequence"/>
</dbReference>
<accession>A0ABP7DP27</accession>
<keyword evidence="1" id="KW-0472">Membrane</keyword>
<protein>
    <submittedName>
        <fullName evidence="2">Uncharacterized protein</fullName>
    </submittedName>
</protein>
<reference evidence="3" key="1">
    <citation type="journal article" date="2019" name="Int. J. Syst. Evol. Microbiol.">
        <title>The Global Catalogue of Microorganisms (GCM) 10K type strain sequencing project: providing services to taxonomists for standard genome sequencing and annotation.</title>
        <authorList>
            <consortium name="The Broad Institute Genomics Platform"/>
            <consortium name="The Broad Institute Genome Sequencing Center for Infectious Disease"/>
            <person name="Wu L."/>
            <person name="Ma J."/>
        </authorList>
    </citation>
    <scope>NUCLEOTIDE SEQUENCE [LARGE SCALE GENOMIC DNA]</scope>
    <source>
        <strain evidence="3">JCM 16548</strain>
    </source>
</reference>
<evidence type="ECO:0000256" key="1">
    <source>
        <dbReference type="SAM" id="Phobius"/>
    </source>
</evidence>
<proteinExistence type="predicted"/>
<keyword evidence="1" id="KW-0812">Transmembrane</keyword>
<dbReference type="RefSeq" id="WP_344812841.1">
    <property type="nucleotide sequence ID" value="NZ_BAAAYX010000010.1"/>
</dbReference>
<sequence length="92" mass="9690">MSTSSTSTQPVAYDTQSVRLTTETKSAFKTTELIVFVLATVGVLIAAAVTDNGDDGQGFGAASAWLYVTMLAIGYMISRGLAKSGSRERYNA</sequence>
<feature type="transmembrane region" description="Helical" evidence="1">
    <location>
        <begin position="33"/>
        <end position="50"/>
    </location>
</feature>
<evidence type="ECO:0000313" key="3">
    <source>
        <dbReference type="Proteomes" id="UP001500051"/>
    </source>
</evidence>